<dbReference type="Gene3D" id="3.90.1200.10">
    <property type="match status" value="1"/>
</dbReference>
<evidence type="ECO:0000259" key="1">
    <source>
        <dbReference type="Pfam" id="PF01636"/>
    </source>
</evidence>
<dbReference type="Proteomes" id="UP001152485">
    <property type="component" value="Unassembled WGS sequence"/>
</dbReference>
<organism evidence="2 3">
    <name type="scientific">Pseudoalteromonas holothuriae</name>
    <dbReference type="NCBI Taxonomy" id="2963714"/>
    <lineage>
        <taxon>Bacteria</taxon>
        <taxon>Pseudomonadati</taxon>
        <taxon>Pseudomonadota</taxon>
        <taxon>Gammaproteobacteria</taxon>
        <taxon>Alteromonadales</taxon>
        <taxon>Pseudoalteromonadaceae</taxon>
        <taxon>Pseudoalteromonas</taxon>
    </lineage>
</organism>
<dbReference type="SUPFAM" id="SSF56112">
    <property type="entry name" value="Protein kinase-like (PK-like)"/>
    <property type="match status" value="1"/>
</dbReference>
<reference evidence="2 3" key="1">
    <citation type="submission" date="2022-07" db="EMBL/GenBank/DDBJ databases">
        <authorList>
            <person name="Criscuolo A."/>
        </authorList>
    </citation>
    <scope>NUCLEOTIDE SEQUENCE [LARGE SCALE GENOMIC DNA]</scope>
    <source>
        <strain evidence="3">CIP 111951</strain>
    </source>
</reference>
<sequence length="282" mass="31947">MNPSNVYPDLNIRPFATGNSCEVYSWSDKQVLKLYLPTITESHIQHEIRMVEQASDAGLTPLAVNALVQVGSRTGLVFNRIEGLSVKQAVLTKPWRLRTYARLLARQHAKLHQRAAPKSFPLLNDYIEELFLTCGSLPPKTETLLLACLENTPEATRVCHNNVTLLNTLVDESQLIFIDWVDARAGNPDVDVALCWLRLIKAAHLMAGRNRLQRWLLQDFAYTYLNQYFIQSPATQLGMQYALPLAAFILDQVSQSRQFSALAQLMDADLLCSHLNSKRKWI</sequence>
<comment type="caution">
    <text evidence="2">The sequence shown here is derived from an EMBL/GenBank/DDBJ whole genome shotgun (WGS) entry which is preliminary data.</text>
</comment>
<feature type="domain" description="Aminoglycoside phosphotransferase" evidence="1">
    <location>
        <begin position="12"/>
        <end position="217"/>
    </location>
</feature>
<dbReference type="Pfam" id="PF01636">
    <property type="entry name" value="APH"/>
    <property type="match status" value="1"/>
</dbReference>
<name>A0ABN8UNV2_9GAMM</name>
<dbReference type="InterPro" id="IPR011009">
    <property type="entry name" value="Kinase-like_dom_sf"/>
</dbReference>
<gene>
    <name evidence="2" type="ORF">PSECIP111951_03022</name>
</gene>
<protein>
    <recommendedName>
        <fullName evidence="1">Aminoglycoside phosphotransferase domain-containing protein</fullName>
    </recommendedName>
</protein>
<dbReference type="InterPro" id="IPR002575">
    <property type="entry name" value="Aminoglycoside_PTrfase"/>
</dbReference>
<dbReference type="EMBL" id="CAMAPD010000015">
    <property type="protein sequence ID" value="CAH9064001.1"/>
    <property type="molecule type" value="Genomic_DNA"/>
</dbReference>
<evidence type="ECO:0000313" key="3">
    <source>
        <dbReference type="Proteomes" id="UP001152485"/>
    </source>
</evidence>
<proteinExistence type="predicted"/>
<dbReference type="RefSeq" id="WP_261594319.1">
    <property type="nucleotide sequence ID" value="NZ_CAMAPD010000015.1"/>
</dbReference>
<accession>A0ABN8UNV2</accession>
<evidence type="ECO:0000313" key="2">
    <source>
        <dbReference type="EMBL" id="CAH9064001.1"/>
    </source>
</evidence>